<dbReference type="InterPro" id="IPR025703">
    <property type="entry name" value="Bifunct_PutA"/>
</dbReference>
<dbReference type="PANTHER" id="PTHR42862:SF1">
    <property type="entry name" value="DELTA-1-PYRROLINE-5-CARBOXYLATE DEHYDROGENASE 2, ISOFORM A-RELATED"/>
    <property type="match status" value="1"/>
</dbReference>
<organism evidence="12 13">
    <name type="scientific">Geoanaerobacter pelophilus</name>
    <dbReference type="NCBI Taxonomy" id="60036"/>
    <lineage>
        <taxon>Bacteria</taxon>
        <taxon>Pseudomonadati</taxon>
        <taxon>Thermodesulfobacteriota</taxon>
        <taxon>Desulfuromonadia</taxon>
        <taxon>Geobacterales</taxon>
        <taxon>Geobacteraceae</taxon>
        <taxon>Geoanaerobacter</taxon>
    </lineage>
</organism>
<dbReference type="InterPro" id="IPR029041">
    <property type="entry name" value="FAD-linked_oxidoreductase-like"/>
</dbReference>
<comment type="similarity">
    <text evidence="7">Belongs to the aldehyde dehydrogenase family. RocA subfamily.</text>
</comment>
<keyword evidence="4" id="KW-0520">NAD</keyword>
<sequence>MLAPSLNDRIIARGKKLFIAIQDEKPSLFDSSTWVGKVLEWAMKDEHFKSQLFRFVDVFPVLKSSERLTSHIREYFGDGEQLPPVLTAGLKTAGMLGSFGGALLGKALSANIHGMARQFVIGETTEEAVRTIEHLRGAGFASAVDLLGEATLSHQETQHYIDVYLELLSALQAASHNWRPFLGEVSAHHLDWGHAPQINVAVKPSALYCVADPRDFEGSVAAIVKNLETIVAAVRKVNGFLCIDMESTRMKNITLEVYRRVKLAHPDYPYLGVALQSYLRDTDRDLAELLEWSQLQEIAIAIRLVKGAYWDYEMIKAGQNSWLPPVWLLKAETDAAFERQARLILENHEQCHFACASHNIRSIAAVLEFAEELAVPASRFEFQVLYGMAEPVRKVLQRETGRIRLYSPYGKMVPGMGYLVRRLLENTSNESFLRRSFAENDELEQLLEDPVITAERYRNLQTSDSGATSGLFKNEPTADFTKIELRKQFPQRLNDIRAKIPVTAPLFINGRDVMTDARFASVNPALPEEILGTVHRADRTHAADAVASALTAFPSWRDQPASKRGAILQKAASYARRHLVELAAWQVLEIGKQWDQAYADVSEAIDFLEFYSQEAIRLAKPQLLSNAPGELNFLNFEPRGIAAVIAPWNFPLAISCGMTAAALVTGNCVVYKPSSLTPLTGRQLVEIYTAAGVPPGVFNYLPGSGDDIGDYLSAHPDINLIAFTGSAEVGLAICEKAARRHPEQKGIKRVICEMGGKNAAIIDEDADLDEAIPHLLQSAFGFQGQKCSACSRVIILESIYQEFTNRFVAAAAALRIGPAEDPGCFLGPVADQAQQQKILDYIQIGKKEGTVLYESTKPESGYYVPIVILGDIKPEHRVAQEEIFGPVLSVMRAKDFGAALAIANASKYALTGAVFSRSPANLERAAREFRVGNLYLNRGCTGALVERQPFGGFGLSGGGTKAGGKEYLLQFLNPRVVTHNTVRRGFAPTE</sequence>
<comment type="caution">
    <text evidence="12">The sequence shown here is derived from an EMBL/GenBank/DDBJ whole genome shotgun (WGS) entry which is preliminary data.</text>
</comment>
<dbReference type="SUPFAM" id="SSF53720">
    <property type="entry name" value="ALDH-like"/>
    <property type="match status" value="1"/>
</dbReference>
<name>A0AAW4KVW6_9BACT</name>
<dbReference type="InterPro" id="IPR016161">
    <property type="entry name" value="Ald_DH/histidinol_DH"/>
</dbReference>
<dbReference type="InterPro" id="IPR002872">
    <property type="entry name" value="Proline_DH_dom"/>
</dbReference>
<protein>
    <recommendedName>
        <fullName evidence="5">L-glutamate gamma-semialdehyde dehydrogenase</fullName>
        <ecNumber evidence="2">1.2.1.88</ecNumber>
    </recommendedName>
    <alternativeName>
        <fullName evidence="5">L-glutamate gamma-semialdehyde dehydrogenase</fullName>
    </alternativeName>
</protein>
<evidence type="ECO:0000256" key="5">
    <source>
        <dbReference type="ARBA" id="ARBA00032259"/>
    </source>
</evidence>
<feature type="active site" evidence="8">
    <location>
        <position position="787"/>
    </location>
</feature>
<dbReference type="GO" id="GO:0004657">
    <property type="term" value="F:proline dehydrogenase activity"/>
    <property type="evidence" value="ECO:0007669"/>
    <property type="project" value="InterPro"/>
</dbReference>
<evidence type="ECO:0000256" key="2">
    <source>
        <dbReference type="ARBA" id="ARBA00012884"/>
    </source>
</evidence>
<dbReference type="PROSITE" id="PS00070">
    <property type="entry name" value="ALDEHYDE_DEHYDR_CYS"/>
    <property type="match status" value="1"/>
</dbReference>
<dbReference type="EMBL" id="JAHCVJ010000001">
    <property type="protein sequence ID" value="MBT0662683.1"/>
    <property type="molecule type" value="Genomic_DNA"/>
</dbReference>
<keyword evidence="13" id="KW-1185">Reference proteome</keyword>
<evidence type="ECO:0000313" key="12">
    <source>
        <dbReference type="EMBL" id="MBT0662683.1"/>
    </source>
</evidence>
<evidence type="ECO:0000256" key="3">
    <source>
        <dbReference type="ARBA" id="ARBA00023002"/>
    </source>
</evidence>
<dbReference type="InterPro" id="IPR050485">
    <property type="entry name" value="Proline_metab_enzyme"/>
</dbReference>
<feature type="active site" evidence="8">
    <location>
        <position position="753"/>
    </location>
</feature>
<dbReference type="EC" id="1.2.1.88" evidence="2"/>
<keyword evidence="3" id="KW-0560">Oxidoreductase</keyword>
<dbReference type="SUPFAM" id="SSF51730">
    <property type="entry name" value="FAD-linked oxidoreductase"/>
    <property type="match status" value="1"/>
</dbReference>
<evidence type="ECO:0000256" key="1">
    <source>
        <dbReference type="ARBA" id="ARBA00004786"/>
    </source>
</evidence>
<dbReference type="PIRSF" id="PIRSF000197">
    <property type="entry name" value="Bifunct_PutA"/>
    <property type="match status" value="1"/>
</dbReference>
<dbReference type="RefSeq" id="WP_214169486.1">
    <property type="nucleotide sequence ID" value="NZ_JAHCVJ010000001.1"/>
</dbReference>
<dbReference type="GO" id="GO:0003700">
    <property type="term" value="F:DNA-binding transcription factor activity"/>
    <property type="evidence" value="ECO:0007669"/>
    <property type="project" value="InterPro"/>
</dbReference>
<dbReference type="PANTHER" id="PTHR42862">
    <property type="entry name" value="DELTA-1-PYRROLINE-5-CARBOXYLATE DEHYDROGENASE 1, ISOFORM A-RELATED"/>
    <property type="match status" value="1"/>
</dbReference>
<dbReference type="Gene3D" id="3.20.20.220">
    <property type="match status" value="1"/>
</dbReference>
<dbReference type="GO" id="GO:0010133">
    <property type="term" value="P:L-proline catabolic process to L-glutamate"/>
    <property type="evidence" value="ECO:0007669"/>
    <property type="project" value="InterPro"/>
</dbReference>
<dbReference type="Gene3D" id="3.40.605.10">
    <property type="entry name" value="Aldehyde Dehydrogenase, Chain A, domain 1"/>
    <property type="match status" value="1"/>
</dbReference>
<evidence type="ECO:0000259" key="11">
    <source>
        <dbReference type="Pfam" id="PF18083"/>
    </source>
</evidence>
<dbReference type="InterPro" id="IPR015590">
    <property type="entry name" value="Aldehyde_DH_dom"/>
</dbReference>
<proteinExistence type="inferred from homology"/>
<dbReference type="GO" id="GO:0009898">
    <property type="term" value="C:cytoplasmic side of plasma membrane"/>
    <property type="evidence" value="ECO:0007669"/>
    <property type="project" value="TreeGrafter"/>
</dbReference>
<comment type="pathway">
    <text evidence="1">Amino-acid degradation; L-proline degradation into L-glutamate; L-glutamate from L-proline: step 2/2.</text>
</comment>
<dbReference type="Proteomes" id="UP000811899">
    <property type="component" value="Unassembled WGS sequence"/>
</dbReference>
<accession>A0AAW4KVW6</accession>
<reference evidence="12 13" key="1">
    <citation type="submission" date="2021-05" db="EMBL/GenBank/DDBJ databases">
        <title>The draft genome of Geobacter pelophilus DSM 12255.</title>
        <authorList>
            <person name="Xu Z."/>
            <person name="Masuda Y."/>
            <person name="Itoh H."/>
            <person name="Senoo K."/>
        </authorList>
    </citation>
    <scope>NUCLEOTIDE SEQUENCE [LARGE SCALE GENOMIC DNA]</scope>
    <source>
        <strain evidence="12 13">DSM 12255</strain>
    </source>
</reference>
<dbReference type="CDD" id="cd07124">
    <property type="entry name" value="ALDH_PutA-P5CDH-RocA"/>
    <property type="match status" value="1"/>
</dbReference>
<feature type="domain" description="Proline dehydrogenase" evidence="10">
    <location>
        <begin position="129"/>
        <end position="435"/>
    </location>
</feature>
<dbReference type="AlphaFoldDB" id="A0AAW4KVW6"/>
<evidence type="ECO:0000259" key="10">
    <source>
        <dbReference type="Pfam" id="PF01619"/>
    </source>
</evidence>
<dbReference type="FunFam" id="3.40.605.10:FF:000045">
    <property type="entry name" value="1-pyrroline-5-carboxylate dehydrogenase 1"/>
    <property type="match status" value="1"/>
</dbReference>
<evidence type="ECO:0000256" key="4">
    <source>
        <dbReference type="ARBA" id="ARBA00023027"/>
    </source>
</evidence>
<gene>
    <name evidence="12" type="ORF">KI809_00065</name>
</gene>
<dbReference type="Pfam" id="PF18083">
    <property type="entry name" value="PutA_N"/>
    <property type="match status" value="1"/>
</dbReference>
<dbReference type="InterPro" id="IPR041514">
    <property type="entry name" value="PutA_N"/>
</dbReference>
<evidence type="ECO:0000256" key="8">
    <source>
        <dbReference type="PIRSR" id="PIRSR000197-1"/>
    </source>
</evidence>
<dbReference type="Gene3D" id="3.40.309.10">
    <property type="entry name" value="Aldehyde Dehydrogenase, Chain A, domain 2"/>
    <property type="match status" value="1"/>
</dbReference>
<dbReference type="Pfam" id="PF01619">
    <property type="entry name" value="Pro_dh"/>
    <property type="match status" value="1"/>
</dbReference>
<feature type="domain" description="Aldehyde dehydrogenase" evidence="9">
    <location>
        <begin position="517"/>
        <end position="977"/>
    </location>
</feature>
<evidence type="ECO:0000259" key="9">
    <source>
        <dbReference type="Pfam" id="PF00171"/>
    </source>
</evidence>
<dbReference type="Pfam" id="PF00171">
    <property type="entry name" value="Aldedh"/>
    <property type="match status" value="1"/>
</dbReference>
<dbReference type="InterPro" id="IPR016162">
    <property type="entry name" value="Ald_DH_N"/>
</dbReference>
<dbReference type="InterPro" id="IPR016160">
    <property type="entry name" value="Ald_DH_CS_CYS"/>
</dbReference>
<dbReference type="InterPro" id="IPR005932">
    <property type="entry name" value="RocA"/>
</dbReference>
<evidence type="ECO:0000256" key="6">
    <source>
        <dbReference type="ARBA" id="ARBA00048142"/>
    </source>
</evidence>
<evidence type="ECO:0000313" key="13">
    <source>
        <dbReference type="Proteomes" id="UP000811899"/>
    </source>
</evidence>
<dbReference type="InterPro" id="IPR016163">
    <property type="entry name" value="Ald_DH_C"/>
</dbReference>
<feature type="domain" description="Proline utilization A N-terminal" evidence="11">
    <location>
        <begin position="8"/>
        <end position="119"/>
    </location>
</feature>
<dbReference type="GO" id="GO:0003842">
    <property type="term" value="F:L-glutamate gamma-semialdehyde dehydrogenase activity"/>
    <property type="evidence" value="ECO:0007669"/>
    <property type="project" value="UniProtKB-EC"/>
</dbReference>
<dbReference type="FunFam" id="3.40.309.10:FF:000005">
    <property type="entry name" value="1-pyrroline-5-carboxylate dehydrogenase 1"/>
    <property type="match status" value="1"/>
</dbReference>
<comment type="catalytic activity">
    <reaction evidence="6">
        <text>L-glutamate 5-semialdehyde + NAD(+) + H2O = L-glutamate + NADH + 2 H(+)</text>
        <dbReference type="Rhea" id="RHEA:30235"/>
        <dbReference type="ChEBI" id="CHEBI:15377"/>
        <dbReference type="ChEBI" id="CHEBI:15378"/>
        <dbReference type="ChEBI" id="CHEBI:29985"/>
        <dbReference type="ChEBI" id="CHEBI:57540"/>
        <dbReference type="ChEBI" id="CHEBI:57945"/>
        <dbReference type="ChEBI" id="CHEBI:58066"/>
        <dbReference type="EC" id="1.2.1.88"/>
    </reaction>
</comment>
<evidence type="ECO:0000256" key="7">
    <source>
        <dbReference type="ARBA" id="ARBA00061617"/>
    </source>
</evidence>